<proteinExistence type="predicted"/>
<reference evidence="4 6" key="1">
    <citation type="submission" date="2015-01" db="EMBL/GenBank/DDBJ databases">
        <authorList>
            <person name="Xiang T."/>
            <person name="Song Y."/>
            <person name="Huang L."/>
            <person name="Wang B."/>
            <person name="Wu P."/>
        </authorList>
    </citation>
    <scope>NUCLEOTIDE SEQUENCE [LARGE SCALE GENOMIC DNA]</scope>
    <source>
        <strain evidence="4 6">CcD38</strain>
    </source>
</reference>
<dbReference type="CDD" id="cd10434">
    <property type="entry name" value="GIY-YIG_UvrC_Cho"/>
    <property type="match status" value="1"/>
</dbReference>
<dbReference type="InterPro" id="IPR013520">
    <property type="entry name" value="Ribonucl_H"/>
</dbReference>
<dbReference type="CDD" id="cd06127">
    <property type="entry name" value="DEDDh"/>
    <property type="match status" value="1"/>
</dbReference>
<dbReference type="GO" id="GO:0003677">
    <property type="term" value="F:DNA binding"/>
    <property type="evidence" value="ECO:0007669"/>
    <property type="project" value="InterPro"/>
</dbReference>
<evidence type="ECO:0000313" key="4">
    <source>
        <dbReference type="EMBL" id="CEN45366.1"/>
    </source>
</evidence>
<gene>
    <name evidence="4" type="ORF">CCAND38_240010</name>
    <name evidence="5" type="ORF">CKY20_09855</name>
</gene>
<dbReference type="FunFam" id="3.30.420.10:FF:000045">
    <property type="entry name" value="3'-5' exonuclease DinG"/>
    <property type="match status" value="1"/>
</dbReference>
<dbReference type="SMART" id="SM00465">
    <property type="entry name" value="GIYc"/>
    <property type="match status" value="1"/>
</dbReference>
<dbReference type="SMART" id="SM00479">
    <property type="entry name" value="EXOIII"/>
    <property type="match status" value="1"/>
</dbReference>
<evidence type="ECO:0000256" key="2">
    <source>
        <dbReference type="ARBA" id="ARBA00026073"/>
    </source>
</evidence>
<dbReference type="Pfam" id="PF00929">
    <property type="entry name" value="RNase_T"/>
    <property type="match status" value="1"/>
</dbReference>
<keyword evidence="5" id="KW-0540">Nuclease</keyword>
<keyword evidence="5" id="KW-0269">Exonuclease</keyword>
<protein>
    <submittedName>
        <fullName evidence="5">Exonuclease</fullName>
    </submittedName>
</protein>
<dbReference type="GO" id="GO:0045004">
    <property type="term" value="P:DNA replication proofreading"/>
    <property type="evidence" value="ECO:0007669"/>
    <property type="project" value="TreeGrafter"/>
</dbReference>
<dbReference type="EMBL" id="NSDI01000010">
    <property type="protein sequence ID" value="RIY35662.1"/>
    <property type="molecule type" value="Genomic_DNA"/>
</dbReference>
<dbReference type="PANTHER" id="PTHR30231">
    <property type="entry name" value="DNA POLYMERASE III SUBUNIT EPSILON"/>
    <property type="match status" value="1"/>
</dbReference>
<dbReference type="GO" id="GO:0003887">
    <property type="term" value="F:DNA-directed DNA polymerase activity"/>
    <property type="evidence" value="ECO:0007669"/>
    <property type="project" value="InterPro"/>
</dbReference>
<evidence type="ECO:0000259" key="3">
    <source>
        <dbReference type="PROSITE" id="PS50164"/>
    </source>
</evidence>
<dbReference type="InterPro" id="IPR047296">
    <property type="entry name" value="GIY-YIG_UvrC_Cho"/>
</dbReference>
<evidence type="ECO:0000313" key="5">
    <source>
        <dbReference type="EMBL" id="RIY35662.1"/>
    </source>
</evidence>
<dbReference type="GO" id="GO:0006289">
    <property type="term" value="P:nucleotide-excision repair"/>
    <property type="evidence" value="ECO:0007669"/>
    <property type="project" value="InterPro"/>
</dbReference>
<dbReference type="InterPro" id="IPR012337">
    <property type="entry name" value="RNaseH-like_sf"/>
</dbReference>
<dbReference type="Gene3D" id="3.30.420.10">
    <property type="entry name" value="Ribonuclease H-like superfamily/Ribonuclease H"/>
    <property type="match status" value="1"/>
</dbReference>
<sequence length="463" mass="53718">MYAILDIETTGGKFNEEGITEIAIYRFDGHEVVDQFITLINPEREIQDFVVKLTGINNKMLRNAPKFYEVAKRIIEITQDCVIVAHNASFDYRILQTEYRRLGYDFSRTTLCTVELAQRLIPGKESYSLGKLARSLGIPVSERHRACGDALATVKLFKYLLEKDSKKEIITTYLKSNAPTINVRHIRMLDELPERLGVYYMYNEAGEIIYIGKNKNIKKRVTQHFSSPLKRDVLLQKQTYKITYEETGNELITRLKELHELEHNNPKYNKNNKSNTTKINYVLTSHFNRSGYLCFSTEMFQTQKTSFITTFETIHQAQNFLYQITEEFGLCPKLQRLSEAKKNCHNYTIKKCNGACIDEEAVEIYNQRAEQVIKKYGFVNQTIAIIDKGRTFDEKSVILVVNGIVKGYGFFNLNYQLSQVEILENLITPLSNSLKNRHIIQSYVRNHKVKIIPINTQNSISYE</sequence>
<dbReference type="InterPro" id="IPR000305">
    <property type="entry name" value="GIY-YIG_endonuc"/>
</dbReference>
<dbReference type="SUPFAM" id="SSF53098">
    <property type="entry name" value="Ribonuclease H-like"/>
    <property type="match status" value="1"/>
</dbReference>
<dbReference type="InterPro" id="IPR035901">
    <property type="entry name" value="GIY-YIG_endonuc_sf"/>
</dbReference>
<name>A0A0B7I067_9FLAO</name>
<evidence type="ECO:0000313" key="7">
    <source>
        <dbReference type="Proteomes" id="UP000265497"/>
    </source>
</evidence>
<organism evidence="4 6">
    <name type="scientific">Capnocytophaga canis</name>
    <dbReference type="NCBI Taxonomy" id="1848903"/>
    <lineage>
        <taxon>Bacteria</taxon>
        <taxon>Pseudomonadati</taxon>
        <taxon>Bacteroidota</taxon>
        <taxon>Flavobacteriia</taxon>
        <taxon>Flavobacteriales</taxon>
        <taxon>Flavobacteriaceae</taxon>
        <taxon>Capnocytophaga</taxon>
    </lineage>
</organism>
<comment type="subunit">
    <text evidence="2">DNA polymerase III contains a core (composed of alpha, epsilon and theta chains) that associates with a tau subunit. This core dimerizes to form the POLIII' complex. PolIII' associates with the gamma complex (composed of gamma, delta, delta', psi and chi chains) and with the beta chain to form the complete DNA polymerase III complex.</text>
</comment>
<keyword evidence="6" id="KW-1185">Reference proteome</keyword>
<dbReference type="GO" id="GO:0005829">
    <property type="term" value="C:cytosol"/>
    <property type="evidence" value="ECO:0007669"/>
    <property type="project" value="TreeGrafter"/>
</dbReference>
<dbReference type="InterPro" id="IPR006054">
    <property type="entry name" value="DnaQ"/>
</dbReference>
<dbReference type="EMBL" id="CDOI01000134">
    <property type="protein sequence ID" value="CEN45366.1"/>
    <property type="molecule type" value="Genomic_DNA"/>
</dbReference>
<comment type="function">
    <text evidence="1">DNA polymerase III is a complex, multichain enzyme responsible for most of the replicative synthesis in bacteria. The epsilon subunit contain the editing function and is a proofreading 3'-5' exonuclease.</text>
</comment>
<feature type="domain" description="GIY-YIG" evidence="3">
    <location>
        <begin position="194"/>
        <end position="270"/>
    </location>
</feature>
<evidence type="ECO:0000313" key="6">
    <source>
        <dbReference type="Proteomes" id="UP000045051"/>
    </source>
</evidence>
<reference evidence="5 7" key="2">
    <citation type="submission" date="2017-08" db="EMBL/GenBank/DDBJ databases">
        <title>Capnocytophaga canis 17-158 assembly.</title>
        <authorList>
            <person name="Gulvik C.A."/>
        </authorList>
    </citation>
    <scope>NUCLEOTIDE SEQUENCE [LARGE SCALE GENOMIC DNA]</scope>
    <source>
        <strain evidence="5 7">17-158</strain>
    </source>
</reference>
<dbReference type="PANTHER" id="PTHR30231:SF41">
    <property type="entry name" value="DNA POLYMERASE III SUBUNIT EPSILON"/>
    <property type="match status" value="1"/>
</dbReference>
<dbReference type="InterPro" id="IPR036397">
    <property type="entry name" value="RNaseH_sf"/>
</dbReference>
<accession>A0A0B7I067</accession>
<dbReference type="Proteomes" id="UP000045051">
    <property type="component" value="Unassembled WGS sequence"/>
</dbReference>
<dbReference type="SUPFAM" id="SSF82771">
    <property type="entry name" value="GIY-YIG endonuclease"/>
    <property type="match status" value="1"/>
</dbReference>
<dbReference type="RefSeq" id="WP_042343997.1">
    <property type="nucleotide sequence ID" value="NZ_CDOI01000134.1"/>
</dbReference>
<dbReference type="GO" id="GO:0008408">
    <property type="term" value="F:3'-5' exonuclease activity"/>
    <property type="evidence" value="ECO:0007669"/>
    <property type="project" value="TreeGrafter"/>
</dbReference>
<evidence type="ECO:0000256" key="1">
    <source>
        <dbReference type="ARBA" id="ARBA00025483"/>
    </source>
</evidence>
<dbReference type="NCBIfam" id="TIGR00573">
    <property type="entry name" value="dnaq"/>
    <property type="match status" value="1"/>
</dbReference>
<dbReference type="Gene3D" id="3.40.1440.10">
    <property type="entry name" value="GIY-YIG endonuclease"/>
    <property type="match status" value="1"/>
</dbReference>
<dbReference type="AlphaFoldDB" id="A0A0B7I067"/>
<dbReference type="Proteomes" id="UP000265497">
    <property type="component" value="Unassembled WGS sequence"/>
</dbReference>
<dbReference type="PROSITE" id="PS50164">
    <property type="entry name" value="GIY_YIG"/>
    <property type="match status" value="1"/>
</dbReference>
<keyword evidence="5" id="KW-0378">Hydrolase</keyword>